<feature type="domain" description="RING-type" evidence="5">
    <location>
        <begin position="16"/>
        <end position="57"/>
    </location>
</feature>
<keyword evidence="3" id="KW-0862">Zinc</keyword>
<dbReference type="SUPFAM" id="SSF57850">
    <property type="entry name" value="RING/U-box"/>
    <property type="match status" value="1"/>
</dbReference>
<dbReference type="PROSITE" id="PS00518">
    <property type="entry name" value="ZF_RING_1"/>
    <property type="match status" value="1"/>
</dbReference>
<dbReference type="InterPro" id="IPR017907">
    <property type="entry name" value="Znf_RING_CS"/>
</dbReference>
<dbReference type="GO" id="GO:0008270">
    <property type="term" value="F:zinc ion binding"/>
    <property type="evidence" value="ECO:0007669"/>
    <property type="project" value="UniProtKB-KW"/>
</dbReference>
<dbReference type="EMBL" id="CAJFCJ010000005">
    <property type="protein sequence ID" value="CAD5114630.1"/>
    <property type="molecule type" value="Genomic_DNA"/>
</dbReference>
<evidence type="ECO:0000256" key="2">
    <source>
        <dbReference type="ARBA" id="ARBA00022771"/>
    </source>
</evidence>
<dbReference type="OrthoDB" id="111250at2759"/>
<keyword evidence="2 4" id="KW-0863">Zinc-finger</keyword>
<reference evidence="6 7" key="1">
    <citation type="submission" date="2020-08" db="EMBL/GenBank/DDBJ databases">
        <authorList>
            <person name="Hejnol A."/>
        </authorList>
    </citation>
    <scope>NUCLEOTIDE SEQUENCE [LARGE SCALE GENOMIC DNA]</scope>
</reference>
<evidence type="ECO:0000313" key="7">
    <source>
        <dbReference type="Proteomes" id="UP000549394"/>
    </source>
</evidence>
<dbReference type="Gene3D" id="3.30.40.10">
    <property type="entry name" value="Zinc/RING finger domain, C3HC4 (zinc finger)"/>
    <property type="match status" value="1"/>
</dbReference>
<keyword evidence="1" id="KW-0479">Metal-binding</keyword>
<evidence type="ECO:0000313" key="6">
    <source>
        <dbReference type="EMBL" id="CAD5114630.1"/>
    </source>
</evidence>
<evidence type="ECO:0000256" key="4">
    <source>
        <dbReference type="PROSITE-ProRule" id="PRU00175"/>
    </source>
</evidence>
<dbReference type="PANTHER" id="PTHR25462:SF296">
    <property type="entry name" value="MEIOTIC P26, ISOFORM F"/>
    <property type="match status" value="1"/>
</dbReference>
<evidence type="ECO:0000256" key="1">
    <source>
        <dbReference type="ARBA" id="ARBA00022723"/>
    </source>
</evidence>
<dbReference type="AlphaFoldDB" id="A0A7I8VG12"/>
<proteinExistence type="predicted"/>
<dbReference type="InterPro" id="IPR001841">
    <property type="entry name" value="Znf_RING"/>
</dbReference>
<dbReference type="GO" id="GO:0005654">
    <property type="term" value="C:nucleoplasm"/>
    <property type="evidence" value="ECO:0007669"/>
    <property type="project" value="TreeGrafter"/>
</dbReference>
<protein>
    <recommendedName>
        <fullName evidence="5">RING-type domain-containing protein</fullName>
    </recommendedName>
</protein>
<name>A0A7I8VG12_9ANNE</name>
<gene>
    <name evidence="6" type="ORF">DGYR_LOCUS3458</name>
</gene>
<dbReference type="InterPro" id="IPR047153">
    <property type="entry name" value="TRIM45/56/19-like"/>
</dbReference>
<dbReference type="GO" id="GO:0061630">
    <property type="term" value="F:ubiquitin protein ligase activity"/>
    <property type="evidence" value="ECO:0007669"/>
    <property type="project" value="TreeGrafter"/>
</dbReference>
<keyword evidence="7" id="KW-1185">Reference proteome</keyword>
<dbReference type="PANTHER" id="PTHR25462">
    <property type="entry name" value="BONUS, ISOFORM C-RELATED"/>
    <property type="match status" value="1"/>
</dbReference>
<evidence type="ECO:0000259" key="5">
    <source>
        <dbReference type="PROSITE" id="PS50089"/>
    </source>
</evidence>
<organism evidence="6 7">
    <name type="scientific">Dimorphilus gyrociliatus</name>
    <dbReference type="NCBI Taxonomy" id="2664684"/>
    <lineage>
        <taxon>Eukaryota</taxon>
        <taxon>Metazoa</taxon>
        <taxon>Spiralia</taxon>
        <taxon>Lophotrochozoa</taxon>
        <taxon>Annelida</taxon>
        <taxon>Polychaeta</taxon>
        <taxon>Polychaeta incertae sedis</taxon>
        <taxon>Dinophilidae</taxon>
        <taxon>Dimorphilus</taxon>
    </lineage>
</organism>
<evidence type="ECO:0000256" key="3">
    <source>
        <dbReference type="ARBA" id="ARBA00022833"/>
    </source>
</evidence>
<accession>A0A7I8VG12</accession>
<dbReference type="InterPro" id="IPR013083">
    <property type="entry name" value="Znf_RING/FYVE/PHD"/>
</dbReference>
<comment type="caution">
    <text evidence="6">The sequence shown here is derived from an EMBL/GenBank/DDBJ whole genome shotgun (WGS) entry which is preliminary data.</text>
</comment>
<sequence>MMASKKFFIDEEELCCAICLDLWIEKDNRVLPCQHTFCLECLENISNNSIIKCPTCTKSFISPIGGAVNLPKNPLKHALQKDVNKEKLCTKHEKTAITPIFVCSTCREENICEDCFQLDHSPSKCKLISLNHLEQNNTIFRNECQNILDEQMTKEEENKMRLHNYVIELKNECLAKIDKVVNKLEDEIIRFYEYKMASLMRISEKLNDKFVDESKIKEDIKELSYLKLIEDNSPIISIDCRLIRSNSKKDITKIHKVNTFEILMEKFFLTDEGLYELLAEVYLKDENQLSMIYFRERNDSEPKVFFLDKLIMKFVVTDRNIYALSAIDGSLLKCSKADHHQLEFDTLFDSEAKMKVIDEKTFSYFDKTSTKLFATEDKDNHEYVLTYETFDINVIFFFEDNSLKWTKKIFNHVENFCLMGNGSIVTSFGNQLTILDKNSGKDLHILKLNNFAISTICYLKTGNLIIQTDELSELKLFTNDLKFRQNLHLHSERKCKGVTKSGLLCLNSSVYKNVIHLYKLI</sequence>
<dbReference type="PROSITE" id="PS50089">
    <property type="entry name" value="ZF_RING_2"/>
    <property type="match status" value="1"/>
</dbReference>
<dbReference type="Pfam" id="PF13445">
    <property type="entry name" value="zf-RING_UBOX"/>
    <property type="match status" value="1"/>
</dbReference>
<dbReference type="SMART" id="SM00184">
    <property type="entry name" value="RING"/>
    <property type="match status" value="1"/>
</dbReference>
<dbReference type="Proteomes" id="UP000549394">
    <property type="component" value="Unassembled WGS sequence"/>
</dbReference>
<dbReference type="InterPro" id="IPR027370">
    <property type="entry name" value="Znf-RING_euk"/>
</dbReference>